<feature type="compositionally biased region" description="Polar residues" evidence="1">
    <location>
        <begin position="176"/>
        <end position="189"/>
    </location>
</feature>
<dbReference type="AlphaFoldDB" id="K2MUL1"/>
<keyword evidence="2" id="KW-1133">Transmembrane helix</keyword>
<feature type="compositionally biased region" description="Gly residues" evidence="1">
    <location>
        <begin position="28"/>
        <end position="44"/>
    </location>
</feature>
<reference evidence="4 5" key="1">
    <citation type="journal article" date="2012" name="BMC Genomics">
        <title>Comparative genomic analysis of human infective Trypanosoma cruzi lineages with the bat-restricted subspecies T. cruzi marinkellei.</title>
        <authorList>
            <person name="Franzen O."/>
            <person name="Talavera-Lopez C."/>
            <person name="Ochaya S."/>
            <person name="Butler C.E."/>
            <person name="Messenger L.A."/>
            <person name="Lewis M.D."/>
            <person name="Llewellyn M.S."/>
            <person name="Marinkelle C.J."/>
            <person name="Tyler K.M."/>
            <person name="Miles M.A."/>
            <person name="Andersson B."/>
        </authorList>
    </citation>
    <scope>NUCLEOTIDE SEQUENCE [LARGE SCALE GENOMIC DNA]</scope>
    <source>
        <strain evidence="4 5">B7</strain>
    </source>
</reference>
<feature type="region of interest" description="Disordered" evidence="1">
    <location>
        <begin position="163"/>
        <end position="325"/>
    </location>
</feature>
<feature type="signal peptide" evidence="3">
    <location>
        <begin position="1"/>
        <end position="27"/>
    </location>
</feature>
<accession>K2MUL1</accession>
<evidence type="ECO:0000313" key="5">
    <source>
        <dbReference type="Proteomes" id="UP000007350"/>
    </source>
</evidence>
<name>K2MUL1_TRYCR</name>
<keyword evidence="3" id="KW-0732">Signal</keyword>
<evidence type="ECO:0000256" key="1">
    <source>
        <dbReference type="SAM" id="MobiDB-lite"/>
    </source>
</evidence>
<proteinExistence type="predicted"/>
<feature type="compositionally biased region" description="Low complexity" evidence="1">
    <location>
        <begin position="235"/>
        <end position="258"/>
    </location>
</feature>
<keyword evidence="2" id="KW-0812">Transmembrane</keyword>
<feature type="compositionally biased region" description="Basic and acidic residues" evidence="1">
    <location>
        <begin position="164"/>
        <end position="174"/>
    </location>
</feature>
<evidence type="ECO:0000256" key="3">
    <source>
        <dbReference type="SAM" id="SignalP"/>
    </source>
</evidence>
<gene>
    <name evidence="4" type="ORF">MOQ_005408</name>
</gene>
<feature type="compositionally biased region" description="Basic and acidic residues" evidence="1">
    <location>
        <begin position="221"/>
        <end position="234"/>
    </location>
</feature>
<feature type="region of interest" description="Disordered" evidence="1">
    <location>
        <begin position="28"/>
        <end position="72"/>
    </location>
</feature>
<evidence type="ECO:0000256" key="2">
    <source>
        <dbReference type="SAM" id="Phobius"/>
    </source>
</evidence>
<feature type="chain" id="PRO_5003863912" evidence="3">
    <location>
        <begin position="28"/>
        <end position="381"/>
    </location>
</feature>
<dbReference type="EMBL" id="AHKC01011544">
    <property type="protein sequence ID" value="EKF30770.1"/>
    <property type="molecule type" value="Genomic_DNA"/>
</dbReference>
<evidence type="ECO:0000313" key="4">
    <source>
        <dbReference type="EMBL" id="EKF30770.1"/>
    </source>
</evidence>
<keyword evidence="5" id="KW-1185">Reference proteome</keyword>
<sequence length="381" mass="39105">MAMMMTGRVLLVCALCVLWCGAGGGAADGSGGDSGASSGSGVGTAGEFSVAGESHPSIPGGKGPSSNEHGSQTLETVVSVEKSLLSNIEQGESDVLKPSLENVQLPEEDARVNADLPQSLPPVVSPPKAEVEVPPFSKALNPLLSTEGLKEVIINDFGTDEAVESDREKDDVRNKTIASTSSHSNSNRTKAPPGPGGKESMVEKTTAEVAKPPAKGQETSKTTEQKETSPKNEETSSVVVTQESSTVSRQTTQSFSSTNAMTPPPGSEFGDGDTSKNNQKSGDQLPEEGVQNETTVGNEMRTEPGVTNTKAIGTNPLGDNDSSTFKIDETAPQTTETATAIRINDTAMPGDSDGSTAVSHITSPLLLLLLLAAGAAAVVAA</sequence>
<keyword evidence="2" id="KW-0472">Membrane</keyword>
<feature type="transmembrane region" description="Helical" evidence="2">
    <location>
        <begin position="361"/>
        <end position="380"/>
    </location>
</feature>
<comment type="caution">
    <text evidence="4">The sequence shown here is derived from an EMBL/GenBank/DDBJ whole genome shotgun (WGS) entry which is preliminary data.</text>
</comment>
<protein>
    <submittedName>
        <fullName evidence="4">Mucin-associated surface protein (MASP), putative</fullName>
    </submittedName>
</protein>
<organism evidence="4 5">
    <name type="scientific">Trypanosoma cruzi marinkellei</name>
    <dbReference type="NCBI Taxonomy" id="85056"/>
    <lineage>
        <taxon>Eukaryota</taxon>
        <taxon>Discoba</taxon>
        <taxon>Euglenozoa</taxon>
        <taxon>Kinetoplastea</taxon>
        <taxon>Metakinetoplastina</taxon>
        <taxon>Trypanosomatida</taxon>
        <taxon>Trypanosomatidae</taxon>
        <taxon>Trypanosoma</taxon>
        <taxon>Schizotrypanum</taxon>
    </lineage>
</organism>
<dbReference type="Proteomes" id="UP000007350">
    <property type="component" value="Unassembled WGS sequence"/>
</dbReference>